<keyword evidence="3" id="KW-1185">Reference proteome</keyword>
<dbReference type="PROSITE" id="PS50011">
    <property type="entry name" value="PROTEIN_KINASE_DOM"/>
    <property type="match status" value="1"/>
</dbReference>
<dbReference type="Pfam" id="PF07714">
    <property type="entry name" value="PK_Tyr_Ser-Thr"/>
    <property type="match status" value="1"/>
</dbReference>
<evidence type="ECO:0000313" key="2">
    <source>
        <dbReference type="EMBL" id="PNH01601.1"/>
    </source>
</evidence>
<organism evidence="2 3">
    <name type="scientific">Tetrabaena socialis</name>
    <dbReference type="NCBI Taxonomy" id="47790"/>
    <lineage>
        <taxon>Eukaryota</taxon>
        <taxon>Viridiplantae</taxon>
        <taxon>Chlorophyta</taxon>
        <taxon>core chlorophytes</taxon>
        <taxon>Chlorophyceae</taxon>
        <taxon>CS clade</taxon>
        <taxon>Chlamydomonadales</taxon>
        <taxon>Tetrabaenaceae</taxon>
        <taxon>Tetrabaena</taxon>
    </lineage>
</organism>
<accession>A0A2J7ZMV5</accession>
<feature type="domain" description="Protein kinase" evidence="1">
    <location>
        <begin position="1"/>
        <end position="136"/>
    </location>
</feature>
<dbReference type="Gene3D" id="1.10.510.10">
    <property type="entry name" value="Transferase(Phosphotransferase) domain 1"/>
    <property type="match status" value="1"/>
</dbReference>
<protein>
    <recommendedName>
        <fullName evidence="1">Protein kinase domain-containing protein</fullName>
    </recommendedName>
</protein>
<reference evidence="2 3" key="1">
    <citation type="journal article" date="2017" name="Mol. Biol. Evol.">
        <title>The 4-celled Tetrabaena socialis nuclear genome reveals the essential components for genetic control of cell number at the origin of multicellularity in the volvocine lineage.</title>
        <authorList>
            <person name="Featherston J."/>
            <person name="Arakaki Y."/>
            <person name="Hanschen E.R."/>
            <person name="Ferris P.J."/>
            <person name="Michod R.E."/>
            <person name="Olson B.J.S.C."/>
            <person name="Nozaki H."/>
            <person name="Durand P.M."/>
        </authorList>
    </citation>
    <scope>NUCLEOTIDE SEQUENCE [LARGE SCALE GENOMIC DNA]</scope>
    <source>
        <strain evidence="2 3">NIES-571</strain>
    </source>
</reference>
<dbReference type="OrthoDB" id="558132at2759"/>
<proteinExistence type="predicted"/>
<dbReference type="SUPFAM" id="SSF56112">
    <property type="entry name" value="Protein kinase-like (PK-like)"/>
    <property type="match status" value="1"/>
</dbReference>
<evidence type="ECO:0000313" key="3">
    <source>
        <dbReference type="Proteomes" id="UP000236333"/>
    </source>
</evidence>
<gene>
    <name evidence="2" type="ORF">TSOC_012497</name>
</gene>
<dbReference type="GO" id="GO:0005524">
    <property type="term" value="F:ATP binding"/>
    <property type="evidence" value="ECO:0007669"/>
    <property type="project" value="InterPro"/>
</dbReference>
<evidence type="ECO:0000259" key="1">
    <source>
        <dbReference type="PROSITE" id="PS50011"/>
    </source>
</evidence>
<dbReference type="GO" id="GO:0004672">
    <property type="term" value="F:protein kinase activity"/>
    <property type="evidence" value="ECO:0007669"/>
    <property type="project" value="InterPro"/>
</dbReference>
<dbReference type="InterPro" id="IPR001245">
    <property type="entry name" value="Ser-Thr/Tyr_kinase_cat_dom"/>
</dbReference>
<comment type="caution">
    <text evidence="2">The sequence shown here is derived from an EMBL/GenBank/DDBJ whole genome shotgun (WGS) entry which is preliminary data.</text>
</comment>
<dbReference type="Proteomes" id="UP000236333">
    <property type="component" value="Unassembled WGS sequence"/>
</dbReference>
<dbReference type="AlphaFoldDB" id="A0A2J7ZMV5"/>
<dbReference type="EMBL" id="PGGS01000843">
    <property type="protein sequence ID" value="PNH01601.1"/>
    <property type="molecule type" value="Genomic_DNA"/>
</dbReference>
<name>A0A2J7ZMV5_9CHLO</name>
<dbReference type="InterPro" id="IPR000719">
    <property type="entry name" value="Prot_kinase_dom"/>
</dbReference>
<sequence length="136" mass="13968">MLVIHDALLGSEGKQRQRAVLEAALSSSIDHPNVVATYAYEIKMLGAVNPAEDKHASCVVIQQTGSSVSDVYQLYLVNELCEGGNLKHALGVGLVPGVAAGGVSVLFTLALALDVACGMAHIHARGIVHGLGASVA</sequence>
<dbReference type="InterPro" id="IPR011009">
    <property type="entry name" value="Kinase-like_dom_sf"/>
</dbReference>